<organism evidence="3 5">
    <name type="scientific">Faecalibacterium prausnitzii</name>
    <dbReference type="NCBI Taxonomy" id="853"/>
    <lineage>
        <taxon>Bacteria</taxon>
        <taxon>Bacillati</taxon>
        <taxon>Bacillota</taxon>
        <taxon>Clostridia</taxon>
        <taxon>Eubacteriales</taxon>
        <taxon>Oscillospiraceae</taxon>
        <taxon>Faecalibacterium</taxon>
    </lineage>
</organism>
<comment type="caution">
    <text evidence="3">The sequence shown here is derived from an EMBL/GenBank/DDBJ whole genome shotgun (WGS) entry which is preliminary data.</text>
</comment>
<sequence>MVQQPCGKMPKRPQYLVEKSFPQQNGEKVEKLLTEKSEKSLQKTAKNA</sequence>
<feature type="compositionally biased region" description="Basic and acidic residues" evidence="1">
    <location>
        <begin position="27"/>
        <end position="41"/>
    </location>
</feature>
<feature type="region of interest" description="Disordered" evidence="1">
    <location>
        <begin position="1"/>
        <end position="48"/>
    </location>
</feature>
<protein>
    <submittedName>
        <fullName evidence="3">Uncharacterized protein</fullName>
    </submittedName>
</protein>
<evidence type="ECO:0000256" key="1">
    <source>
        <dbReference type="SAM" id="MobiDB-lite"/>
    </source>
</evidence>
<proteinExistence type="predicted"/>
<name>A0A6A8KI97_9FIRM</name>
<dbReference type="Proteomes" id="UP000462091">
    <property type="component" value="Unassembled WGS sequence"/>
</dbReference>
<evidence type="ECO:0000313" key="4">
    <source>
        <dbReference type="Proteomes" id="UP000462091"/>
    </source>
</evidence>
<evidence type="ECO:0000313" key="5">
    <source>
        <dbReference type="Proteomes" id="UP000477010"/>
    </source>
</evidence>
<accession>A0A6A8KI97</accession>
<evidence type="ECO:0000313" key="2">
    <source>
        <dbReference type="EMBL" id="MSC51481.1"/>
    </source>
</evidence>
<gene>
    <name evidence="3" type="ORF">GKD85_11740</name>
    <name evidence="2" type="ORF">GKE10_06105</name>
</gene>
<dbReference type="RefSeq" id="WP_154244644.1">
    <property type="nucleotide sequence ID" value="NZ_JAHQYV010000008.1"/>
</dbReference>
<dbReference type="Proteomes" id="UP000477010">
    <property type="component" value="Unassembled WGS sequence"/>
</dbReference>
<dbReference type="AlphaFoldDB" id="A0A6A8KI97"/>
<evidence type="ECO:0000313" key="3">
    <source>
        <dbReference type="EMBL" id="MSC81465.1"/>
    </source>
</evidence>
<reference evidence="4 5" key="1">
    <citation type="journal article" date="2019" name="Nat. Med.">
        <title>A library of human gut bacterial isolates paired with longitudinal multiomics data enables mechanistic microbiome research.</title>
        <authorList>
            <person name="Poyet M."/>
            <person name="Groussin M."/>
            <person name="Gibbons S.M."/>
            <person name="Avila-Pacheco J."/>
            <person name="Jiang X."/>
            <person name="Kearney S.M."/>
            <person name="Perrotta A.R."/>
            <person name="Berdy B."/>
            <person name="Zhao S."/>
            <person name="Lieberman T.D."/>
            <person name="Swanson P.K."/>
            <person name="Smith M."/>
            <person name="Roesemann S."/>
            <person name="Alexander J.E."/>
            <person name="Rich S.A."/>
            <person name="Livny J."/>
            <person name="Vlamakis H."/>
            <person name="Clish C."/>
            <person name="Bullock K."/>
            <person name="Deik A."/>
            <person name="Scott J."/>
            <person name="Pierce K.A."/>
            <person name="Xavier R.J."/>
            <person name="Alm E.J."/>
        </authorList>
    </citation>
    <scope>NUCLEOTIDE SEQUENCE [LARGE SCALE GENOMIC DNA]</scope>
    <source>
        <strain evidence="2 4">BIOML-B1</strain>
        <strain evidence="3 5">BIOML-B9</strain>
    </source>
</reference>
<dbReference type="EMBL" id="WKQE01000018">
    <property type="protein sequence ID" value="MSC81465.1"/>
    <property type="molecule type" value="Genomic_DNA"/>
</dbReference>
<dbReference type="EMBL" id="WKQM01000009">
    <property type="protein sequence ID" value="MSC51481.1"/>
    <property type="molecule type" value="Genomic_DNA"/>
</dbReference>